<keyword evidence="4" id="KW-0507">mRNA processing</keyword>
<keyword evidence="11" id="KW-0732">Signal</keyword>
<feature type="region of interest" description="Disordered" evidence="10">
    <location>
        <begin position="1380"/>
        <end position="1410"/>
    </location>
</feature>
<dbReference type="Gene3D" id="1.10.1410.10">
    <property type="match status" value="1"/>
</dbReference>
<dbReference type="EC" id="2.7.7.19" evidence="3"/>
<keyword evidence="13" id="KW-1185">Reference proteome</keyword>
<feature type="domain" description="Poly(A) polymerase central" evidence="12">
    <location>
        <begin position="1950"/>
        <end position="2095"/>
    </location>
</feature>
<feature type="chain" id="PRO_5037183692" description="polynucleotide adenylyltransferase" evidence="11">
    <location>
        <begin position="26"/>
        <end position="2173"/>
    </location>
</feature>
<evidence type="ECO:0000313" key="14">
    <source>
        <dbReference type="WBParaSite" id="Gr19_v10_g6173.t1"/>
    </source>
</evidence>
<dbReference type="SUPFAM" id="SSF81631">
    <property type="entry name" value="PAP/OAS1 substrate-binding domain"/>
    <property type="match status" value="1"/>
</dbReference>
<comment type="similarity">
    <text evidence="2">Belongs to the poly(A) polymerase family.</text>
</comment>
<feature type="signal peptide" evidence="11">
    <location>
        <begin position="1"/>
        <end position="25"/>
    </location>
</feature>
<accession>A0A914I268</accession>
<evidence type="ECO:0000256" key="8">
    <source>
        <dbReference type="ARBA" id="ARBA00023242"/>
    </source>
</evidence>
<reference evidence="14" key="1">
    <citation type="submission" date="2022-11" db="UniProtKB">
        <authorList>
            <consortium name="WormBaseParasite"/>
        </authorList>
    </citation>
    <scope>IDENTIFICATION</scope>
</reference>
<evidence type="ECO:0000256" key="9">
    <source>
        <dbReference type="ARBA" id="ARBA00048830"/>
    </source>
</evidence>
<evidence type="ECO:0000256" key="5">
    <source>
        <dbReference type="ARBA" id="ARBA00022679"/>
    </source>
</evidence>
<evidence type="ECO:0000256" key="4">
    <source>
        <dbReference type="ARBA" id="ARBA00022664"/>
    </source>
</evidence>
<dbReference type="GO" id="GO:0006397">
    <property type="term" value="P:mRNA processing"/>
    <property type="evidence" value="ECO:0007669"/>
    <property type="project" value="UniProtKB-KW"/>
</dbReference>
<evidence type="ECO:0000259" key="12">
    <source>
        <dbReference type="Pfam" id="PF04928"/>
    </source>
</evidence>
<dbReference type="GO" id="GO:1990817">
    <property type="term" value="F:poly(A) RNA polymerase activity"/>
    <property type="evidence" value="ECO:0007669"/>
    <property type="project" value="UniProtKB-EC"/>
</dbReference>
<comment type="catalytic activity">
    <reaction evidence="9">
        <text>RNA(n) + ATP = RNA(n)-3'-adenine ribonucleotide + diphosphate</text>
        <dbReference type="Rhea" id="RHEA:11332"/>
        <dbReference type="Rhea" id="RHEA-COMP:14527"/>
        <dbReference type="Rhea" id="RHEA-COMP:17347"/>
        <dbReference type="ChEBI" id="CHEBI:30616"/>
        <dbReference type="ChEBI" id="CHEBI:33019"/>
        <dbReference type="ChEBI" id="CHEBI:140395"/>
        <dbReference type="ChEBI" id="CHEBI:173115"/>
        <dbReference type="EC" id="2.7.7.19"/>
    </reaction>
</comment>
<evidence type="ECO:0000256" key="6">
    <source>
        <dbReference type="ARBA" id="ARBA00022741"/>
    </source>
</evidence>
<dbReference type="PANTHER" id="PTHR10682">
    <property type="entry name" value="POLY A POLYMERASE"/>
    <property type="match status" value="1"/>
</dbReference>
<comment type="subcellular location">
    <subcellularLocation>
        <location evidence="1">Nucleus</location>
    </subcellularLocation>
</comment>
<evidence type="ECO:0000256" key="11">
    <source>
        <dbReference type="SAM" id="SignalP"/>
    </source>
</evidence>
<dbReference type="InterPro" id="IPR007012">
    <property type="entry name" value="PolA_pol_cen_dom"/>
</dbReference>
<sequence length="2173" mass="250065">MKWFCFFRQILIFVVLLFVNSQCSSLYESSLGEIQPKYVKLLFDDAMSDYERFSLAVNLGTFQFHLSSMAKLDFLEENASTIKEKKIQNKIADFRRDHFVLAAIIMVKETFKMKDACRMWQIEKSLDFLVKNPTDPIAPQPTRVDECTKFDDINLGGRQNWPHGFERDLSTKHLEFFEKILSSPKSFTRKEWFSAAQIAGEGQLAHQLRMKTLNLLGRPNELKSMKQKMVQHLLLLDDLDLLERKYPLTLAIDIIDDERMALLFAKMFDSHPKSMEFSKNSFRLKISFFFVKIFAYFWEFEEKENKEEIVEKLWKLFCGILSNLSDVWDEKTREISLKALGNLLKYLQKELEFADKVRKMPENRKIVKEIFEFAEEGIGKVISDQFWTSIDDADNKKLQQFLIKQKRTEKNWHNKNDLGSLNATKNYTVCSTAKMSLADFLKMDNEEINKDFEAFELTTSYVILLQDLDDHEKHSEIELEAAIWYYRESIRELFQFADLLDDKSEEFVQNIKIVKELGQKIMQIKKLEDGRGNGKELCQLYKFAHRIAQMSVLLEGSETWREQIEQLTELHNYDLFEENLITLPNDNETGICWSEIDCNNDEMVAKFKNKMLERHKMRRIHFFCLDKLIKRFKRLQSFFCSGIGEITPVEVKENVRRLVAEAVLDALESKNPEVLHFDKHSLGMFSATFFYQMGHKSGSEAAESYEARNYVPFYLARINILERKLENDFQFGLTSRKALLEKIVKAKNEFYALMSEGLLGHLRQSHCKLFKLANFVEKCAIAMDIKVATIENWEPTECQDENVIKETLLAQRGLKKLTIFENLKQTLTAQRYQMKFQTSPGFYTRLQRFLGEETLVKKLVKDEETFIGLKVFENDKLLQVHYGNALLYDSPTMNVDGCLKADAVVVVRWMDSKEFGKGCANEMMAKRISRVWHNSIRILFAKNYDRLYDKDLSRIELPSAEIKKHRKNYANMKQYVEKAVNGKKTKTDKLIVEEWKTNLHKSIGTWIATEFAKTVEPNMDPETETDKKLFIHFEEWIQKVHYETLKRMLVEDNRFFARMEQGLNTTQTGVNNLANFLNNMENTKRILNLLGLLSDDNIPRKESTDGSPISPIIRASPAAVGKKIAKRKKAKRNKNQNKYLHSPSIAELDADEKSSENAEKFAKIPSEQLQTDEKETLWKEAESEFSATQQALSVENQPVAEQPSAIASVSGDEQKEEVEANYAKGDDDHVEAMFSATEQALSVENQPVTGQTSAIASVSGDEQKEEVEANYAKGDDDHVEAMFSATEQALSVENQPVAEQPSAIASVSGDEQKEEVEANYAKGDDDHVEAMFSATEQALSVENQPVTGQTSAIASVSENEQKKEVEDNYAEVGDDHVEAVFGGTDDSPSAQKELTPTKSGPSSETDFSEENFGEFEDIKIGDLADQNVLMTKKFEIPKLTSENDGIEKQRTPSGDEHESVNAIVHLVGVGAYANEIWHRLKAIHLMDGICYEIGIEESAVVKIEREWAQIKGLKLMAKSQWTELERHLHRMLQQLLGLMDKMPFSADGGDAGEEIREIKNELHLRNLALLLADSSNASQMFWAQTNSMIELLFTQRDSIKNRLNGFIDVVIKANSQLKIDTKLYEQYRNNKNSTKFIGHQMAINFVPNQLDHISALWQPIGFGESRFKRSDIDIVVNEVQKANKYLILDTEKRQTIENVMEQLREIVGNWASEVNFQFSVEYLLRPGKDEKLQSICLMPKSFDVLLSFLGADFYCDFSEREKCRGQSLYCKLCNNANVLTLRKIKKDQFFPISQLQFSFKSVQITILAIIVPGLSHFWPDEPFNGQQIDKISKKFGCEIENLIRADHFFDEGQFRSSQFSNNQTMELLTNSLTYAEPKKAAQIKGQLSMFERFNKMLENDRQFAHSQRESVKDLVAMLKAFANFGKHLKILEFISDKSDTIISGDLLHRFGITLAYLELWTKANHLNDGKMGYLDIEMLSIMVAKTFLLYPNASVPLLIERFFVTYSTWKWPLPIQLAEVDFDREAEFLSWTPGREWFTKRQSSPRTLLKLIRAELIMAIITPTFPEQNLAQNANLSALKCLQNHMIKALAIIRNDAAQNALIGPLESKKFTNMYEHFIVVTCTALQYQIENFSDFVGKRLGFAMCLLTTGSLSGKAMRRLRSPRRLIARKFG</sequence>
<feature type="region of interest" description="Disordered" evidence="10">
    <location>
        <begin position="1245"/>
        <end position="1265"/>
    </location>
</feature>
<evidence type="ECO:0000256" key="1">
    <source>
        <dbReference type="ARBA" id="ARBA00004123"/>
    </source>
</evidence>
<keyword evidence="8" id="KW-0539">Nucleus</keyword>
<dbReference type="WBParaSite" id="Gr19_v10_g6173.t1">
    <property type="protein sequence ID" value="Gr19_v10_g6173.t1"/>
    <property type="gene ID" value="Gr19_v10_g6173"/>
</dbReference>
<name>A0A914I268_GLORO</name>
<feature type="compositionally biased region" description="Polar residues" evidence="10">
    <location>
        <begin position="1245"/>
        <end position="1256"/>
    </location>
</feature>
<dbReference type="PANTHER" id="PTHR10682:SF10">
    <property type="entry name" value="POLYNUCLEOTIDE ADENYLYLTRANSFERASE"/>
    <property type="match status" value="1"/>
</dbReference>
<proteinExistence type="inferred from homology"/>
<evidence type="ECO:0000256" key="7">
    <source>
        <dbReference type="ARBA" id="ARBA00022840"/>
    </source>
</evidence>
<evidence type="ECO:0000256" key="10">
    <source>
        <dbReference type="SAM" id="MobiDB-lite"/>
    </source>
</evidence>
<feature type="region of interest" description="Disordered" evidence="10">
    <location>
        <begin position="1194"/>
        <end position="1213"/>
    </location>
</feature>
<keyword evidence="5" id="KW-0808">Transferase</keyword>
<feature type="compositionally biased region" description="Polar residues" evidence="10">
    <location>
        <begin position="1386"/>
        <end position="1405"/>
    </location>
</feature>
<evidence type="ECO:0000256" key="3">
    <source>
        <dbReference type="ARBA" id="ARBA00012388"/>
    </source>
</evidence>
<dbReference type="GO" id="GO:0005524">
    <property type="term" value="F:ATP binding"/>
    <property type="evidence" value="ECO:0007669"/>
    <property type="project" value="UniProtKB-KW"/>
</dbReference>
<evidence type="ECO:0000313" key="13">
    <source>
        <dbReference type="Proteomes" id="UP000887572"/>
    </source>
</evidence>
<keyword evidence="7" id="KW-0067">ATP-binding</keyword>
<protein>
    <recommendedName>
        <fullName evidence="3">polynucleotide adenylyltransferase</fullName>
        <ecNumber evidence="3">2.7.7.19</ecNumber>
    </recommendedName>
</protein>
<dbReference type="GO" id="GO:0005634">
    <property type="term" value="C:nucleus"/>
    <property type="evidence" value="ECO:0007669"/>
    <property type="project" value="UniProtKB-SubCell"/>
</dbReference>
<keyword evidence="6" id="KW-0547">Nucleotide-binding</keyword>
<organism evidence="13 14">
    <name type="scientific">Globodera rostochiensis</name>
    <name type="common">Golden nematode worm</name>
    <name type="synonym">Heterodera rostochiensis</name>
    <dbReference type="NCBI Taxonomy" id="31243"/>
    <lineage>
        <taxon>Eukaryota</taxon>
        <taxon>Metazoa</taxon>
        <taxon>Ecdysozoa</taxon>
        <taxon>Nematoda</taxon>
        <taxon>Chromadorea</taxon>
        <taxon>Rhabditida</taxon>
        <taxon>Tylenchina</taxon>
        <taxon>Tylenchomorpha</taxon>
        <taxon>Tylenchoidea</taxon>
        <taxon>Heteroderidae</taxon>
        <taxon>Heteroderinae</taxon>
        <taxon>Globodera</taxon>
    </lineage>
</organism>
<dbReference type="Proteomes" id="UP000887572">
    <property type="component" value="Unplaced"/>
</dbReference>
<feature type="region of interest" description="Disordered" evidence="10">
    <location>
        <begin position="1293"/>
        <end position="1312"/>
    </location>
</feature>
<dbReference type="Pfam" id="PF04928">
    <property type="entry name" value="PAP_central"/>
    <property type="match status" value="1"/>
</dbReference>
<evidence type="ECO:0000256" key="2">
    <source>
        <dbReference type="ARBA" id="ARBA00010912"/>
    </source>
</evidence>